<dbReference type="Pfam" id="PF07969">
    <property type="entry name" value="Amidohydro_3"/>
    <property type="match status" value="1"/>
</dbReference>
<comment type="caution">
    <text evidence="2">The sequence shown here is derived from an EMBL/GenBank/DDBJ whole genome shotgun (WGS) entry which is preliminary data.</text>
</comment>
<reference evidence="3" key="1">
    <citation type="submission" date="2023-05" db="EMBL/GenBank/DDBJ databases">
        <title>Sedimentitalea sp. nov. JM2-8.</title>
        <authorList>
            <person name="Huang J."/>
        </authorList>
    </citation>
    <scope>NUCLEOTIDE SEQUENCE [LARGE SCALE GENOMIC DNA]</scope>
    <source>
        <strain evidence="3">KHS03</strain>
    </source>
</reference>
<evidence type="ECO:0000259" key="1">
    <source>
        <dbReference type="Pfam" id="PF07969"/>
    </source>
</evidence>
<dbReference type="Proteomes" id="UP001255416">
    <property type="component" value="Unassembled WGS sequence"/>
</dbReference>
<organism evidence="2 3">
    <name type="scientific">Sedimentitalea todarodis</name>
    <dbReference type="NCBI Taxonomy" id="1631240"/>
    <lineage>
        <taxon>Bacteria</taxon>
        <taxon>Pseudomonadati</taxon>
        <taxon>Pseudomonadota</taxon>
        <taxon>Alphaproteobacteria</taxon>
        <taxon>Rhodobacterales</taxon>
        <taxon>Paracoccaceae</taxon>
        <taxon>Sedimentitalea</taxon>
    </lineage>
</organism>
<proteinExistence type="predicted"/>
<sequence length="93" mass="10311">MRIYSHRLEHQQGSIEPGKLANFTILADNPVTIDAAKLKNIEVWGTVMEGRKLPVGYEKTQKASLYPMPDGADKVEFSRAAVEHTVSAIHAHV</sequence>
<dbReference type="InterPro" id="IPR013108">
    <property type="entry name" value="Amidohydro_3"/>
</dbReference>
<dbReference type="EMBL" id="JASMWN010000077">
    <property type="protein sequence ID" value="MDU9007249.1"/>
    <property type="molecule type" value="Genomic_DNA"/>
</dbReference>
<name>A0ABU3VM26_9RHOB</name>
<evidence type="ECO:0000313" key="2">
    <source>
        <dbReference type="EMBL" id="MDU9007249.1"/>
    </source>
</evidence>
<accession>A0ABU3VM26</accession>
<dbReference type="RefSeq" id="WP_316783189.1">
    <property type="nucleotide sequence ID" value="NZ_JASMWN010000077.1"/>
</dbReference>
<evidence type="ECO:0000313" key="3">
    <source>
        <dbReference type="Proteomes" id="UP001255416"/>
    </source>
</evidence>
<feature type="domain" description="Amidohydrolase 3" evidence="1">
    <location>
        <begin position="5"/>
        <end position="51"/>
    </location>
</feature>
<protein>
    <submittedName>
        <fullName evidence="2">Amidohydrolase family protein</fullName>
    </submittedName>
</protein>
<gene>
    <name evidence="2" type="ORF">QO231_26030</name>
</gene>
<keyword evidence="3" id="KW-1185">Reference proteome</keyword>